<comment type="caution">
    <text evidence="7">The sequence shown here is derived from an EMBL/GenBank/DDBJ whole genome shotgun (WGS) entry which is preliminary data.</text>
</comment>
<dbReference type="GO" id="GO:0005739">
    <property type="term" value="C:mitochondrion"/>
    <property type="evidence" value="ECO:0007669"/>
    <property type="project" value="TreeGrafter"/>
</dbReference>
<keyword evidence="2 6" id="KW-0547">Nucleotide-binding</keyword>
<evidence type="ECO:0000256" key="3">
    <source>
        <dbReference type="ARBA" id="ARBA00022840"/>
    </source>
</evidence>
<keyword evidence="5 6" id="KW-0030">Aminoacyl-tRNA synthetase</keyword>
<dbReference type="PANTHER" id="PTHR43766">
    <property type="entry name" value="TRYPTOPHAN--TRNA LIGASE, MITOCHONDRIAL"/>
    <property type="match status" value="1"/>
</dbReference>
<dbReference type="InterPro" id="IPR050203">
    <property type="entry name" value="Trp-tRNA_synthetase"/>
</dbReference>
<dbReference type="AlphaFoldDB" id="A0AAD3P8U4"/>
<evidence type="ECO:0000256" key="5">
    <source>
        <dbReference type="ARBA" id="ARBA00023146"/>
    </source>
</evidence>
<dbReference type="GO" id="GO:0005524">
    <property type="term" value="F:ATP binding"/>
    <property type="evidence" value="ECO:0007669"/>
    <property type="project" value="UniProtKB-KW"/>
</dbReference>
<keyword evidence="1 6" id="KW-0436">Ligase</keyword>
<dbReference type="InterPro" id="IPR014729">
    <property type="entry name" value="Rossmann-like_a/b/a_fold"/>
</dbReference>
<dbReference type="PANTHER" id="PTHR43766:SF1">
    <property type="entry name" value="TRYPTOPHAN--TRNA LIGASE, MITOCHONDRIAL"/>
    <property type="match status" value="1"/>
</dbReference>
<dbReference type="EMBL" id="BSYO01000002">
    <property type="protein sequence ID" value="GMH00623.1"/>
    <property type="molecule type" value="Genomic_DNA"/>
</dbReference>
<dbReference type="GO" id="GO:0009507">
    <property type="term" value="C:chloroplast"/>
    <property type="evidence" value="ECO:0007669"/>
    <property type="project" value="TreeGrafter"/>
</dbReference>
<protein>
    <submittedName>
        <fullName evidence="7">Uncharacterized protein</fullName>
    </submittedName>
</protein>
<dbReference type="GO" id="GO:0004830">
    <property type="term" value="F:tryptophan-tRNA ligase activity"/>
    <property type="evidence" value="ECO:0007669"/>
    <property type="project" value="TreeGrafter"/>
</dbReference>
<dbReference type="Gene3D" id="3.40.50.620">
    <property type="entry name" value="HUPs"/>
    <property type="match status" value="1"/>
</dbReference>
<organism evidence="7 8">
    <name type="scientific">Nepenthes gracilis</name>
    <name type="common">Slender pitcher plant</name>
    <dbReference type="NCBI Taxonomy" id="150966"/>
    <lineage>
        <taxon>Eukaryota</taxon>
        <taxon>Viridiplantae</taxon>
        <taxon>Streptophyta</taxon>
        <taxon>Embryophyta</taxon>
        <taxon>Tracheophyta</taxon>
        <taxon>Spermatophyta</taxon>
        <taxon>Magnoliopsida</taxon>
        <taxon>eudicotyledons</taxon>
        <taxon>Gunneridae</taxon>
        <taxon>Pentapetalae</taxon>
        <taxon>Caryophyllales</taxon>
        <taxon>Nepenthaceae</taxon>
        <taxon>Nepenthes</taxon>
    </lineage>
</organism>
<sequence length="194" mass="21814">MLKEFHTIDWLVVELEEEPVAELDGEPVTELDGGHADLPIAELDGEPVAELDGGHADWPVAELDGEPIAAGYSCTQPVFQILKRDHWLIRTVAYYLVCGTDTPKVSVFVQSHDRAHVELMWMLSSTTPIGWPNRMIHFIEKSRKVGDNNVGVPLLPFPVLMVFDILLYQTDCVSVIEEQHRLLAYLANVLNERS</sequence>
<evidence type="ECO:0000256" key="2">
    <source>
        <dbReference type="ARBA" id="ARBA00022741"/>
    </source>
</evidence>
<name>A0AAD3P8U4_NEPGR</name>
<evidence type="ECO:0000256" key="1">
    <source>
        <dbReference type="ARBA" id="ARBA00022598"/>
    </source>
</evidence>
<evidence type="ECO:0000313" key="8">
    <source>
        <dbReference type="Proteomes" id="UP001279734"/>
    </source>
</evidence>
<dbReference type="InterPro" id="IPR002305">
    <property type="entry name" value="aa-tRNA-synth_Ic"/>
</dbReference>
<gene>
    <name evidence="7" type="ORF">Nepgr_002462</name>
</gene>
<dbReference type="Pfam" id="PF00579">
    <property type="entry name" value="tRNA-synt_1b"/>
    <property type="match status" value="1"/>
</dbReference>
<accession>A0AAD3P8U4</accession>
<keyword evidence="4 6" id="KW-0648">Protein biosynthesis</keyword>
<evidence type="ECO:0000256" key="4">
    <source>
        <dbReference type="ARBA" id="ARBA00022917"/>
    </source>
</evidence>
<evidence type="ECO:0000313" key="7">
    <source>
        <dbReference type="EMBL" id="GMH00623.1"/>
    </source>
</evidence>
<reference evidence="7" key="1">
    <citation type="submission" date="2023-05" db="EMBL/GenBank/DDBJ databases">
        <title>Nepenthes gracilis genome sequencing.</title>
        <authorList>
            <person name="Fukushima K."/>
        </authorList>
    </citation>
    <scope>NUCLEOTIDE SEQUENCE</scope>
    <source>
        <strain evidence="7">SING2019-196</strain>
    </source>
</reference>
<dbReference type="GO" id="GO:0006436">
    <property type="term" value="P:tryptophanyl-tRNA aminoacylation"/>
    <property type="evidence" value="ECO:0007669"/>
    <property type="project" value="TreeGrafter"/>
</dbReference>
<proteinExistence type="inferred from homology"/>
<comment type="similarity">
    <text evidence="6">Belongs to the class-I aminoacyl-tRNA synthetase family.</text>
</comment>
<keyword evidence="3 6" id="KW-0067">ATP-binding</keyword>
<keyword evidence="8" id="KW-1185">Reference proteome</keyword>
<dbReference type="SUPFAM" id="SSF52374">
    <property type="entry name" value="Nucleotidylyl transferase"/>
    <property type="match status" value="1"/>
</dbReference>
<dbReference type="Proteomes" id="UP001279734">
    <property type="component" value="Unassembled WGS sequence"/>
</dbReference>
<evidence type="ECO:0000256" key="6">
    <source>
        <dbReference type="RuleBase" id="RU363036"/>
    </source>
</evidence>